<dbReference type="Gene3D" id="3.90.79.10">
    <property type="entry name" value="Nucleoside Triphosphate Pyrophosphohydrolase"/>
    <property type="match status" value="1"/>
</dbReference>
<dbReference type="GO" id="GO:0009240">
    <property type="term" value="P:isopentenyl diphosphate biosynthetic process"/>
    <property type="evidence" value="ECO:0007669"/>
    <property type="project" value="TreeGrafter"/>
</dbReference>
<dbReference type="AlphaFoldDB" id="A0A1J5RSU1"/>
<name>A0A1J5RSU1_9ZZZZ</name>
<dbReference type="NCBIfam" id="TIGR02150">
    <property type="entry name" value="IPP_isom_1"/>
    <property type="match status" value="1"/>
</dbReference>
<dbReference type="SUPFAM" id="SSF55811">
    <property type="entry name" value="Nudix"/>
    <property type="match status" value="1"/>
</dbReference>
<evidence type="ECO:0000256" key="1">
    <source>
        <dbReference type="ARBA" id="ARBA00004826"/>
    </source>
</evidence>
<evidence type="ECO:0000259" key="10">
    <source>
        <dbReference type="PROSITE" id="PS51462"/>
    </source>
</evidence>
<dbReference type="UniPathway" id="UPA00059">
    <property type="reaction ID" value="UER00104"/>
</dbReference>
<dbReference type="PROSITE" id="PS51462">
    <property type="entry name" value="NUDIX"/>
    <property type="match status" value="1"/>
</dbReference>
<feature type="domain" description="Nudix hydrolase" evidence="10">
    <location>
        <begin position="28"/>
        <end position="160"/>
    </location>
</feature>
<keyword evidence="7" id="KW-0464">Manganese</keyword>
<keyword evidence="8" id="KW-0414">Isoprene biosynthesis</keyword>
<comment type="similarity">
    <text evidence="2">Belongs to the IPP isomerase type 1 family.</text>
</comment>
<dbReference type="PANTHER" id="PTHR10885">
    <property type="entry name" value="ISOPENTENYL-DIPHOSPHATE DELTA-ISOMERASE"/>
    <property type="match status" value="1"/>
</dbReference>
<protein>
    <recommendedName>
        <fullName evidence="3">isopentenyl-diphosphate Delta-isomerase</fullName>
        <ecNumber evidence="3">5.3.3.2</ecNumber>
    </recommendedName>
</protein>
<dbReference type="InterPro" id="IPR056375">
    <property type="entry name" value="Idi_bact"/>
</dbReference>
<dbReference type="EMBL" id="MLJW01000115">
    <property type="protein sequence ID" value="OIQ98746.1"/>
    <property type="molecule type" value="Genomic_DNA"/>
</dbReference>
<dbReference type="InterPro" id="IPR015797">
    <property type="entry name" value="NUDIX_hydrolase-like_dom_sf"/>
</dbReference>
<dbReference type="NCBIfam" id="NF002995">
    <property type="entry name" value="PRK03759.1"/>
    <property type="match status" value="1"/>
</dbReference>
<organism evidence="11">
    <name type="scientific">mine drainage metagenome</name>
    <dbReference type="NCBI Taxonomy" id="410659"/>
    <lineage>
        <taxon>unclassified sequences</taxon>
        <taxon>metagenomes</taxon>
        <taxon>ecological metagenomes</taxon>
    </lineage>
</organism>
<dbReference type="HAMAP" id="MF_00202">
    <property type="entry name" value="Idi"/>
    <property type="match status" value="1"/>
</dbReference>
<dbReference type="EC" id="5.3.3.2" evidence="3"/>
<evidence type="ECO:0000256" key="8">
    <source>
        <dbReference type="ARBA" id="ARBA00023229"/>
    </source>
</evidence>
<comment type="caution">
    <text evidence="11">The sequence shown here is derived from an EMBL/GenBank/DDBJ whole genome shotgun (WGS) entry which is preliminary data.</text>
</comment>
<dbReference type="GO" id="GO:0050992">
    <property type="term" value="P:dimethylallyl diphosphate biosynthetic process"/>
    <property type="evidence" value="ECO:0007669"/>
    <property type="project" value="UniProtKB-UniPathway"/>
</dbReference>
<evidence type="ECO:0000256" key="4">
    <source>
        <dbReference type="ARBA" id="ARBA00022490"/>
    </source>
</evidence>
<keyword evidence="9 11" id="KW-0413">Isomerase</keyword>
<evidence type="ECO:0000256" key="9">
    <source>
        <dbReference type="ARBA" id="ARBA00023235"/>
    </source>
</evidence>
<dbReference type="InterPro" id="IPR000086">
    <property type="entry name" value="NUDIX_hydrolase_dom"/>
</dbReference>
<dbReference type="CDD" id="cd02885">
    <property type="entry name" value="NUDIX_IPP_Isomerase"/>
    <property type="match status" value="1"/>
</dbReference>
<proteinExistence type="inferred from homology"/>
<dbReference type="PIRSF" id="PIRSF018427">
    <property type="entry name" value="Isopntndiph_ism"/>
    <property type="match status" value="1"/>
</dbReference>
<evidence type="ECO:0000256" key="3">
    <source>
        <dbReference type="ARBA" id="ARBA00012057"/>
    </source>
</evidence>
<evidence type="ECO:0000256" key="5">
    <source>
        <dbReference type="ARBA" id="ARBA00022723"/>
    </source>
</evidence>
<evidence type="ECO:0000313" key="11">
    <source>
        <dbReference type="EMBL" id="OIQ98746.1"/>
    </source>
</evidence>
<evidence type="ECO:0000256" key="2">
    <source>
        <dbReference type="ARBA" id="ARBA00007579"/>
    </source>
</evidence>
<dbReference type="PANTHER" id="PTHR10885:SF0">
    <property type="entry name" value="ISOPENTENYL-DIPHOSPHATE DELTA-ISOMERASE"/>
    <property type="match status" value="1"/>
</dbReference>
<sequence>MEDLVVLVDENDREIGVEGKLAAHRSGKLHRAISVFVFDRDNRLLLQQRASIKYHSGSLWSNTCCTHPRPAESNIDAASRRLREEMGVECELSQAFSFVYRAAFPNKLIEHEYDHVFFGRYDGIPVPDRNEADDWQWLPLPKLTADVRRNPALYSFWLTAALDRVVACVGGDDRA</sequence>
<keyword evidence="6" id="KW-0460">Magnesium</keyword>
<dbReference type="InterPro" id="IPR011876">
    <property type="entry name" value="IsopentenylPP_isomerase_typ1"/>
</dbReference>
<dbReference type="Pfam" id="PF00293">
    <property type="entry name" value="NUDIX"/>
    <property type="match status" value="1"/>
</dbReference>
<comment type="pathway">
    <text evidence="1">Isoprenoid biosynthesis; dimethylallyl diphosphate biosynthesis; dimethylallyl diphosphate from isopentenyl diphosphate: step 1/1.</text>
</comment>
<keyword evidence="4" id="KW-0963">Cytoplasm</keyword>
<gene>
    <name evidence="11" type="primary">idi_1</name>
    <name evidence="11" type="ORF">GALL_192470</name>
</gene>
<keyword evidence="5" id="KW-0479">Metal-binding</keyword>
<dbReference type="GO" id="GO:0004452">
    <property type="term" value="F:isopentenyl-diphosphate delta-isomerase activity"/>
    <property type="evidence" value="ECO:0007669"/>
    <property type="project" value="UniProtKB-EC"/>
</dbReference>
<reference evidence="11" key="1">
    <citation type="submission" date="2016-10" db="EMBL/GenBank/DDBJ databases">
        <title>Sequence of Gallionella enrichment culture.</title>
        <authorList>
            <person name="Poehlein A."/>
            <person name="Muehling M."/>
            <person name="Daniel R."/>
        </authorList>
    </citation>
    <scope>NUCLEOTIDE SEQUENCE</scope>
</reference>
<dbReference type="GO" id="GO:0005737">
    <property type="term" value="C:cytoplasm"/>
    <property type="evidence" value="ECO:0007669"/>
    <property type="project" value="TreeGrafter"/>
</dbReference>
<dbReference type="GO" id="GO:0046872">
    <property type="term" value="F:metal ion binding"/>
    <property type="evidence" value="ECO:0007669"/>
    <property type="project" value="UniProtKB-KW"/>
</dbReference>
<accession>A0A1J5RSU1</accession>
<evidence type="ECO:0000256" key="6">
    <source>
        <dbReference type="ARBA" id="ARBA00022842"/>
    </source>
</evidence>
<evidence type="ECO:0000256" key="7">
    <source>
        <dbReference type="ARBA" id="ARBA00023211"/>
    </source>
</evidence>